<dbReference type="GO" id="GO:0043565">
    <property type="term" value="F:sequence-specific DNA binding"/>
    <property type="evidence" value="ECO:0007669"/>
    <property type="project" value="InterPro"/>
</dbReference>
<dbReference type="SUPFAM" id="SSF52540">
    <property type="entry name" value="P-loop containing nucleoside triphosphate hydrolases"/>
    <property type="match status" value="1"/>
</dbReference>
<comment type="caution">
    <text evidence="7">The sequence shown here is derived from an EMBL/GenBank/DDBJ whole genome shotgun (WGS) entry which is preliminary data.</text>
</comment>
<dbReference type="EMBL" id="JABAFG010000001">
    <property type="protein sequence ID" value="NME27170.1"/>
    <property type="molecule type" value="Genomic_DNA"/>
</dbReference>
<evidence type="ECO:0000259" key="6">
    <source>
        <dbReference type="PROSITE" id="PS50112"/>
    </source>
</evidence>
<dbReference type="Gene3D" id="1.10.10.60">
    <property type="entry name" value="Homeodomain-like"/>
    <property type="match status" value="1"/>
</dbReference>
<keyword evidence="1" id="KW-0547">Nucleotide-binding</keyword>
<keyword evidence="3" id="KW-0805">Transcription regulation</keyword>
<sequence length="642" mass="71884">MKITFFLPYMEMKDVVCHTFLEQQEQSGEEWQLETILRLGTQILDDVAIGGDVVVARGATYRKLKQLLKHVPVTELKISGYDIMRAALACKKESGEERIGFIGTTEMIYGAQHISELIPVELVTAAAFEEDGIRERLLEMKEKGVRAVIGGVTSTIIARKLGFSAVRISSGREAVYQALVEAKRAYQLSLQERRRAELFRAILNYTNDGIIAVDKNDEILLINREAANITGLSPQSTGKRLASLLPHIPLRQVVETAQPVLNRITRFNDQDVTLTCIPMQTGNQTIGAVAAFQPVLKVQNLGNEIRRKKNQKGHIAKAHFDDILGESPALLETIHLAKQYSKADANVLINGETGTGKELFAQSIHNASSRSREPFVAVNCAVLSENLLESELFGYVEGAFTDARKGGKSGLFEAAHHGTLFLDEIAEISPRMQGLLLRVLQEHEIMRVGDDRIIPVDVRVIAATNRDLAAMSREGKFRLDLYYRLNTLHLVLPPLRERGRDVLFLFRRFLSGIYSRDGIIWKGMTKDAEDCLLQQRWDGNIRELYNVAERVAVFTEGAELDENDLRIALSGGVQTGTTQQALPEESPMPAEQKTVAAPAAGEMDEYQRIRQVLEETHYHYGHAAERLGISRTTLWRKMKQMK</sequence>
<dbReference type="Pfam" id="PF00158">
    <property type="entry name" value="Sigma54_activat"/>
    <property type="match status" value="1"/>
</dbReference>
<proteinExistence type="predicted"/>
<dbReference type="Gene3D" id="3.40.50.300">
    <property type="entry name" value="P-loop containing nucleotide triphosphate hydrolases"/>
    <property type="match status" value="1"/>
</dbReference>
<dbReference type="GO" id="GO:0005524">
    <property type="term" value="F:ATP binding"/>
    <property type="evidence" value="ECO:0007669"/>
    <property type="project" value="UniProtKB-KW"/>
</dbReference>
<dbReference type="InterPro" id="IPR002197">
    <property type="entry name" value="HTH_Fis"/>
</dbReference>
<dbReference type="Gene3D" id="3.40.50.2300">
    <property type="match status" value="1"/>
</dbReference>
<dbReference type="PRINTS" id="PR01590">
    <property type="entry name" value="HTHFIS"/>
</dbReference>
<dbReference type="SUPFAM" id="SSF46689">
    <property type="entry name" value="Homeodomain-like"/>
    <property type="match status" value="1"/>
</dbReference>
<dbReference type="Pfam" id="PF06506">
    <property type="entry name" value="PrpR_N"/>
    <property type="match status" value="1"/>
</dbReference>
<dbReference type="Pfam" id="PF25601">
    <property type="entry name" value="AAA_lid_14"/>
    <property type="match status" value="1"/>
</dbReference>
<dbReference type="Proteomes" id="UP000591071">
    <property type="component" value="Unassembled WGS sequence"/>
</dbReference>
<dbReference type="InterPro" id="IPR027417">
    <property type="entry name" value="P-loop_NTPase"/>
</dbReference>
<evidence type="ECO:0000313" key="7">
    <source>
        <dbReference type="EMBL" id="NME27170.1"/>
    </source>
</evidence>
<dbReference type="CDD" id="cd00009">
    <property type="entry name" value="AAA"/>
    <property type="match status" value="1"/>
</dbReference>
<dbReference type="InterPro" id="IPR010524">
    <property type="entry name" value="Sig_transdc_resp-reg_PrpR_N"/>
</dbReference>
<reference evidence="7 8" key="1">
    <citation type="submission" date="2020-04" db="EMBL/GenBank/DDBJ databases">
        <authorList>
            <person name="Hitch T.C.A."/>
            <person name="Wylensek D."/>
            <person name="Clavel T."/>
        </authorList>
    </citation>
    <scope>NUCLEOTIDE SEQUENCE [LARGE SCALE GENOMIC DNA]</scope>
    <source>
        <strain evidence="7 8">Oil-RF-744-FAT-WT-6-1</strain>
    </source>
</reference>
<feature type="domain" description="Sigma-54 factor interaction" evidence="5">
    <location>
        <begin position="323"/>
        <end position="553"/>
    </location>
</feature>
<dbReference type="InterPro" id="IPR000014">
    <property type="entry name" value="PAS"/>
</dbReference>
<dbReference type="Gene3D" id="3.40.50.10660">
    <property type="entry name" value="PrpR receptor domain-like"/>
    <property type="match status" value="1"/>
</dbReference>
<dbReference type="InterPro" id="IPR035965">
    <property type="entry name" value="PAS-like_dom_sf"/>
</dbReference>
<dbReference type="Pfam" id="PF02954">
    <property type="entry name" value="HTH_8"/>
    <property type="match status" value="1"/>
</dbReference>
<dbReference type="NCBIfam" id="TIGR00229">
    <property type="entry name" value="sensory_box"/>
    <property type="match status" value="1"/>
</dbReference>
<evidence type="ECO:0000256" key="3">
    <source>
        <dbReference type="ARBA" id="ARBA00023015"/>
    </source>
</evidence>
<dbReference type="InterPro" id="IPR002078">
    <property type="entry name" value="Sigma_54_int"/>
</dbReference>
<keyword evidence="2" id="KW-0067">ATP-binding</keyword>
<dbReference type="PROSITE" id="PS50045">
    <property type="entry name" value="SIGMA54_INTERACT_4"/>
    <property type="match status" value="1"/>
</dbReference>
<dbReference type="PROSITE" id="PS50112">
    <property type="entry name" value="PAS"/>
    <property type="match status" value="1"/>
</dbReference>
<dbReference type="Pfam" id="PF00989">
    <property type="entry name" value="PAS"/>
    <property type="match status" value="1"/>
</dbReference>
<keyword evidence="4" id="KW-0804">Transcription</keyword>
<dbReference type="InterPro" id="IPR025662">
    <property type="entry name" value="Sigma_54_int_dom_ATP-bd_1"/>
</dbReference>
<evidence type="ECO:0000313" key="8">
    <source>
        <dbReference type="Proteomes" id="UP000591071"/>
    </source>
</evidence>
<evidence type="ECO:0000259" key="5">
    <source>
        <dbReference type="PROSITE" id="PS50045"/>
    </source>
</evidence>
<dbReference type="Gene3D" id="3.30.450.20">
    <property type="entry name" value="PAS domain"/>
    <property type="match status" value="1"/>
</dbReference>
<evidence type="ECO:0000256" key="2">
    <source>
        <dbReference type="ARBA" id="ARBA00022840"/>
    </source>
</evidence>
<dbReference type="SUPFAM" id="SSF159800">
    <property type="entry name" value="PrpR receptor domain-like"/>
    <property type="match status" value="1"/>
</dbReference>
<dbReference type="InterPro" id="IPR003593">
    <property type="entry name" value="AAA+_ATPase"/>
</dbReference>
<dbReference type="SMART" id="SM00091">
    <property type="entry name" value="PAS"/>
    <property type="match status" value="1"/>
</dbReference>
<dbReference type="PANTHER" id="PTHR32071">
    <property type="entry name" value="TRANSCRIPTIONAL REGULATORY PROTEIN"/>
    <property type="match status" value="1"/>
</dbReference>
<dbReference type="Gene3D" id="1.10.8.60">
    <property type="match status" value="1"/>
</dbReference>
<organism evidence="7 8">
    <name type="scientific">Megasphaera hexanoica</name>
    <dbReference type="NCBI Taxonomy" id="1675036"/>
    <lineage>
        <taxon>Bacteria</taxon>
        <taxon>Bacillati</taxon>
        <taxon>Bacillota</taxon>
        <taxon>Negativicutes</taxon>
        <taxon>Veillonellales</taxon>
        <taxon>Veillonellaceae</taxon>
        <taxon>Megasphaera</taxon>
    </lineage>
</organism>
<dbReference type="InterPro" id="IPR013767">
    <property type="entry name" value="PAS_fold"/>
</dbReference>
<name>A0A848BPX7_9FIRM</name>
<dbReference type="SUPFAM" id="SSF55785">
    <property type="entry name" value="PYP-like sensor domain (PAS domain)"/>
    <property type="match status" value="1"/>
</dbReference>
<feature type="domain" description="PAS" evidence="6">
    <location>
        <begin position="195"/>
        <end position="236"/>
    </location>
</feature>
<dbReference type="AlphaFoldDB" id="A0A848BPX7"/>
<dbReference type="GO" id="GO:0000156">
    <property type="term" value="F:phosphorelay response regulator activity"/>
    <property type="evidence" value="ECO:0007669"/>
    <property type="project" value="InterPro"/>
</dbReference>
<dbReference type="InterPro" id="IPR058031">
    <property type="entry name" value="AAA_lid_NorR"/>
</dbReference>
<dbReference type="GO" id="GO:0006355">
    <property type="term" value="P:regulation of DNA-templated transcription"/>
    <property type="evidence" value="ECO:0007669"/>
    <property type="project" value="InterPro"/>
</dbReference>
<protein>
    <submittedName>
        <fullName evidence="7">Sigma 54-interacting transcriptional regulator</fullName>
    </submittedName>
</protein>
<dbReference type="FunFam" id="3.40.50.300:FF:000006">
    <property type="entry name" value="DNA-binding transcriptional regulator NtrC"/>
    <property type="match status" value="1"/>
</dbReference>
<gene>
    <name evidence="7" type="ORF">HF872_00815</name>
</gene>
<evidence type="ECO:0000256" key="4">
    <source>
        <dbReference type="ARBA" id="ARBA00023163"/>
    </source>
</evidence>
<dbReference type="PROSITE" id="PS00675">
    <property type="entry name" value="SIGMA54_INTERACT_1"/>
    <property type="match status" value="1"/>
</dbReference>
<dbReference type="InterPro" id="IPR009057">
    <property type="entry name" value="Homeodomain-like_sf"/>
</dbReference>
<evidence type="ECO:0000256" key="1">
    <source>
        <dbReference type="ARBA" id="ARBA00022741"/>
    </source>
</evidence>
<dbReference type="CDD" id="cd00130">
    <property type="entry name" value="PAS"/>
    <property type="match status" value="1"/>
</dbReference>
<accession>A0A848BPX7</accession>
<dbReference type="PANTHER" id="PTHR32071:SF57">
    <property type="entry name" value="C4-DICARBOXYLATE TRANSPORT TRANSCRIPTIONAL REGULATORY PROTEIN DCTD"/>
    <property type="match status" value="1"/>
</dbReference>
<dbReference type="SMART" id="SM00382">
    <property type="entry name" value="AAA"/>
    <property type="match status" value="1"/>
</dbReference>